<organism evidence="2 3">
    <name type="scientific">Lasiosphaeria ovina</name>
    <dbReference type="NCBI Taxonomy" id="92902"/>
    <lineage>
        <taxon>Eukaryota</taxon>
        <taxon>Fungi</taxon>
        <taxon>Dikarya</taxon>
        <taxon>Ascomycota</taxon>
        <taxon>Pezizomycotina</taxon>
        <taxon>Sordariomycetes</taxon>
        <taxon>Sordariomycetidae</taxon>
        <taxon>Sordariales</taxon>
        <taxon>Lasiosphaeriaceae</taxon>
        <taxon>Lasiosphaeria</taxon>
    </lineage>
</organism>
<dbReference type="Proteomes" id="UP001287356">
    <property type="component" value="Unassembled WGS sequence"/>
</dbReference>
<reference evidence="2" key="1">
    <citation type="journal article" date="2023" name="Mol. Phylogenet. Evol.">
        <title>Genome-scale phylogeny and comparative genomics of the fungal order Sordariales.</title>
        <authorList>
            <person name="Hensen N."/>
            <person name="Bonometti L."/>
            <person name="Westerberg I."/>
            <person name="Brannstrom I.O."/>
            <person name="Guillou S."/>
            <person name="Cros-Aarteil S."/>
            <person name="Calhoun S."/>
            <person name="Haridas S."/>
            <person name="Kuo A."/>
            <person name="Mondo S."/>
            <person name="Pangilinan J."/>
            <person name="Riley R."/>
            <person name="LaButti K."/>
            <person name="Andreopoulos B."/>
            <person name="Lipzen A."/>
            <person name="Chen C."/>
            <person name="Yan M."/>
            <person name="Daum C."/>
            <person name="Ng V."/>
            <person name="Clum A."/>
            <person name="Steindorff A."/>
            <person name="Ohm R.A."/>
            <person name="Martin F."/>
            <person name="Silar P."/>
            <person name="Natvig D.O."/>
            <person name="Lalanne C."/>
            <person name="Gautier V."/>
            <person name="Ament-Velasquez S.L."/>
            <person name="Kruys A."/>
            <person name="Hutchinson M.I."/>
            <person name="Powell A.J."/>
            <person name="Barry K."/>
            <person name="Miller A.N."/>
            <person name="Grigoriev I.V."/>
            <person name="Debuchy R."/>
            <person name="Gladieux P."/>
            <person name="Hiltunen Thoren M."/>
            <person name="Johannesson H."/>
        </authorList>
    </citation>
    <scope>NUCLEOTIDE SEQUENCE</scope>
    <source>
        <strain evidence="2">CBS 958.72</strain>
    </source>
</reference>
<evidence type="ECO:0000313" key="3">
    <source>
        <dbReference type="Proteomes" id="UP001287356"/>
    </source>
</evidence>
<dbReference type="EMBL" id="JAULSN010000009">
    <property type="protein sequence ID" value="KAK3364864.1"/>
    <property type="molecule type" value="Genomic_DNA"/>
</dbReference>
<proteinExistence type="predicted"/>
<feature type="region of interest" description="Disordered" evidence="1">
    <location>
        <begin position="31"/>
        <end position="51"/>
    </location>
</feature>
<comment type="caution">
    <text evidence="2">The sequence shown here is derived from an EMBL/GenBank/DDBJ whole genome shotgun (WGS) entry which is preliminary data.</text>
</comment>
<name>A0AAE0JV24_9PEZI</name>
<protein>
    <submittedName>
        <fullName evidence="2">Uncharacterized protein</fullName>
    </submittedName>
</protein>
<sequence length="139" mass="15368">MTHSTGVFRSPVISPPSSQETLRLIQKGSGGQLLLPRPRYPATLSTTHPERDALQPHSKENVICMAQDPAHEESDVDVLDAVDIITLSDPDGLMVVTPDSVVVSIYPLTERGRRRQWPTRHLRDALRLEDGIGRATGDR</sequence>
<reference evidence="2" key="2">
    <citation type="submission" date="2023-06" db="EMBL/GenBank/DDBJ databases">
        <authorList>
            <consortium name="Lawrence Berkeley National Laboratory"/>
            <person name="Haridas S."/>
            <person name="Hensen N."/>
            <person name="Bonometti L."/>
            <person name="Westerberg I."/>
            <person name="Brannstrom I.O."/>
            <person name="Guillou S."/>
            <person name="Cros-Aarteil S."/>
            <person name="Calhoun S."/>
            <person name="Kuo A."/>
            <person name="Mondo S."/>
            <person name="Pangilinan J."/>
            <person name="Riley R."/>
            <person name="Labutti K."/>
            <person name="Andreopoulos B."/>
            <person name="Lipzen A."/>
            <person name="Chen C."/>
            <person name="Yanf M."/>
            <person name="Daum C."/>
            <person name="Ng V."/>
            <person name="Clum A."/>
            <person name="Steindorff A."/>
            <person name="Ohm R."/>
            <person name="Martin F."/>
            <person name="Silar P."/>
            <person name="Natvig D."/>
            <person name="Lalanne C."/>
            <person name="Gautier V."/>
            <person name="Ament-Velasquez S.L."/>
            <person name="Kruys A."/>
            <person name="Hutchinson M.I."/>
            <person name="Powell A.J."/>
            <person name="Barry K."/>
            <person name="Miller A.N."/>
            <person name="Grigoriev I.V."/>
            <person name="Debuchy R."/>
            <person name="Gladieux P."/>
            <person name="Thoren M.H."/>
            <person name="Johannesson H."/>
        </authorList>
    </citation>
    <scope>NUCLEOTIDE SEQUENCE</scope>
    <source>
        <strain evidence="2">CBS 958.72</strain>
    </source>
</reference>
<dbReference type="AlphaFoldDB" id="A0AAE0JV24"/>
<evidence type="ECO:0000256" key="1">
    <source>
        <dbReference type="SAM" id="MobiDB-lite"/>
    </source>
</evidence>
<accession>A0AAE0JV24</accession>
<keyword evidence="3" id="KW-1185">Reference proteome</keyword>
<evidence type="ECO:0000313" key="2">
    <source>
        <dbReference type="EMBL" id="KAK3364864.1"/>
    </source>
</evidence>
<feature type="region of interest" description="Disordered" evidence="1">
    <location>
        <begin position="1"/>
        <end position="20"/>
    </location>
</feature>
<gene>
    <name evidence="2" type="ORF">B0T24DRAFT_712176</name>
</gene>